<proteinExistence type="inferred from homology"/>
<name>A0A8W8J9J9_MAGGI</name>
<keyword evidence="2" id="KW-0053">Apoptosis</keyword>
<dbReference type="InterPro" id="IPR050784">
    <property type="entry name" value="IAP"/>
</dbReference>
<dbReference type="Gene3D" id="1.10.1170.10">
    <property type="entry name" value="Inhibitor Of Apoptosis Protein (2mihbC-IAP-1), Chain A"/>
    <property type="match status" value="2"/>
</dbReference>
<dbReference type="FunFam" id="3.30.40.10:FF:000184">
    <property type="entry name" value="Baculoviral IAP repeat containing 2"/>
    <property type="match status" value="1"/>
</dbReference>
<dbReference type="CDD" id="cd16713">
    <property type="entry name" value="RING-HC_BIRC2_3_7"/>
    <property type="match status" value="1"/>
</dbReference>
<feature type="domain" description="RING-type" evidence="8">
    <location>
        <begin position="368"/>
        <end position="403"/>
    </location>
</feature>
<keyword evidence="3" id="KW-0479">Metal-binding</keyword>
<dbReference type="InterPro" id="IPR013083">
    <property type="entry name" value="Znf_RING/FYVE/PHD"/>
</dbReference>
<evidence type="ECO:0000256" key="3">
    <source>
        <dbReference type="ARBA" id="ARBA00022723"/>
    </source>
</evidence>
<dbReference type="PROSITE" id="PS50089">
    <property type="entry name" value="ZF_RING_2"/>
    <property type="match status" value="1"/>
</dbReference>
<feature type="region of interest" description="Disordered" evidence="7">
    <location>
        <begin position="91"/>
        <end position="126"/>
    </location>
</feature>
<dbReference type="GO" id="GO:0031398">
    <property type="term" value="P:positive regulation of protein ubiquitination"/>
    <property type="evidence" value="ECO:0007669"/>
    <property type="project" value="TreeGrafter"/>
</dbReference>
<evidence type="ECO:0000256" key="6">
    <source>
        <dbReference type="PROSITE-ProRule" id="PRU00175"/>
    </source>
</evidence>
<keyword evidence="5" id="KW-0862">Zinc</keyword>
<dbReference type="InterPro" id="IPR001370">
    <property type="entry name" value="BIR_rpt"/>
</dbReference>
<dbReference type="SMART" id="SM00184">
    <property type="entry name" value="RING"/>
    <property type="match status" value="1"/>
</dbReference>
<dbReference type="OMA" id="TICKVCM"/>
<dbReference type="PANTHER" id="PTHR10044:SF139">
    <property type="entry name" value="DEATH-ASSOCIATED INHIBITOR OF APOPTOSIS 2"/>
    <property type="match status" value="1"/>
</dbReference>
<dbReference type="OrthoDB" id="10051407at2759"/>
<dbReference type="EnsemblMetazoa" id="G17761.1">
    <property type="protein sequence ID" value="G17761.1:cds"/>
    <property type="gene ID" value="G17761"/>
</dbReference>
<sequence length="415" mass="45981">MLRLATFASYKNEKNVFLCKLSKAGFAYQGYDDAVQCESCGFKSNSWTDVGDLFVQHAEHAPKCQFVQQNRKNAPSVDSLHNCKREAISKDANAARTSSTDVCPKMTLSPKSGNGNQKPHASNNVSNRASAKSVFQNLGIYIDSNRAKFPSYAVLVNRVQSFSSANSVFHKPPSEMAMAGFFYKGYSDCVCCFSCGGSLSEWRPNDDPWVEHAYWFPECTFVIQNKGEEFVQQIQLLKKADDEQKEITTGQNVCNGLDEIDSVALCSVLEMGYTQEQARAAFDCLRAQKPTCYLIRAGDLVDTILLQEEATSTVSSDGVPPGQGQIESLTENQFSSMESLDRELNQTDLSDLQNVQKEYQELQDLTICKVCMAEKVSIVFLPCGHIVTCAECAPAMRNCPICRKLVKGTVRAFMS</sequence>
<dbReference type="EnsemblMetazoa" id="G17761.2">
    <property type="protein sequence ID" value="G17761.2:cds"/>
    <property type="gene ID" value="G17761"/>
</dbReference>
<organism evidence="9 10">
    <name type="scientific">Magallana gigas</name>
    <name type="common">Pacific oyster</name>
    <name type="synonym">Crassostrea gigas</name>
    <dbReference type="NCBI Taxonomy" id="29159"/>
    <lineage>
        <taxon>Eukaryota</taxon>
        <taxon>Metazoa</taxon>
        <taxon>Spiralia</taxon>
        <taxon>Lophotrochozoa</taxon>
        <taxon>Mollusca</taxon>
        <taxon>Bivalvia</taxon>
        <taxon>Autobranchia</taxon>
        <taxon>Pteriomorphia</taxon>
        <taxon>Ostreida</taxon>
        <taxon>Ostreoidea</taxon>
        <taxon>Ostreidae</taxon>
        <taxon>Magallana</taxon>
    </lineage>
</organism>
<dbReference type="PROSITE" id="PS50143">
    <property type="entry name" value="BIR_REPEAT_2"/>
    <property type="match status" value="2"/>
</dbReference>
<dbReference type="EnsemblMetazoa" id="G17761.5">
    <property type="protein sequence ID" value="G17761.5:cds"/>
    <property type="gene ID" value="G17761"/>
</dbReference>
<evidence type="ECO:0000256" key="4">
    <source>
        <dbReference type="ARBA" id="ARBA00022771"/>
    </source>
</evidence>
<dbReference type="EnsemblMetazoa" id="G17761.6">
    <property type="protein sequence ID" value="G17761.6:cds"/>
    <property type="gene ID" value="G17761"/>
</dbReference>
<reference evidence="9" key="1">
    <citation type="submission" date="2022-08" db="UniProtKB">
        <authorList>
            <consortium name="EnsemblMetazoa"/>
        </authorList>
    </citation>
    <scope>IDENTIFICATION</scope>
    <source>
        <strain evidence="9">05x7-T-G4-1.051#20</strain>
    </source>
</reference>
<keyword evidence="10" id="KW-1185">Reference proteome</keyword>
<keyword evidence="4 6" id="KW-0863">Zinc-finger</keyword>
<dbReference type="Proteomes" id="UP000005408">
    <property type="component" value="Unassembled WGS sequence"/>
</dbReference>
<evidence type="ECO:0000256" key="1">
    <source>
        <dbReference type="ARBA" id="ARBA00006672"/>
    </source>
</evidence>
<dbReference type="InterPro" id="IPR001841">
    <property type="entry name" value="Znf_RING"/>
</dbReference>
<feature type="compositionally biased region" description="Polar residues" evidence="7">
    <location>
        <begin position="109"/>
        <end position="126"/>
    </location>
</feature>
<dbReference type="CDD" id="cd00022">
    <property type="entry name" value="BIR"/>
    <property type="match status" value="2"/>
</dbReference>
<dbReference type="GO" id="GO:0005634">
    <property type="term" value="C:nucleus"/>
    <property type="evidence" value="ECO:0007669"/>
    <property type="project" value="TreeGrafter"/>
</dbReference>
<dbReference type="AlphaFoldDB" id="A0A8W8J9J9"/>
<evidence type="ECO:0000256" key="5">
    <source>
        <dbReference type="ARBA" id="ARBA00022833"/>
    </source>
</evidence>
<evidence type="ECO:0000256" key="7">
    <source>
        <dbReference type="SAM" id="MobiDB-lite"/>
    </source>
</evidence>
<dbReference type="SMART" id="SM00238">
    <property type="entry name" value="BIR"/>
    <property type="match status" value="2"/>
</dbReference>
<dbReference type="FunFam" id="1.10.1170.10:FF:000002">
    <property type="entry name" value="Baculoviral IAP repeat containing 7"/>
    <property type="match status" value="1"/>
</dbReference>
<dbReference type="GO" id="GO:0061630">
    <property type="term" value="F:ubiquitin protein ligase activity"/>
    <property type="evidence" value="ECO:0007669"/>
    <property type="project" value="TreeGrafter"/>
</dbReference>
<evidence type="ECO:0000256" key="2">
    <source>
        <dbReference type="ARBA" id="ARBA00022703"/>
    </source>
</evidence>
<protein>
    <recommendedName>
        <fullName evidence="8">RING-type domain-containing protein</fullName>
    </recommendedName>
</protein>
<dbReference type="GO" id="GO:0051726">
    <property type="term" value="P:regulation of cell cycle"/>
    <property type="evidence" value="ECO:0007669"/>
    <property type="project" value="TreeGrafter"/>
</dbReference>
<evidence type="ECO:0000313" key="10">
    <source>
        <dbReference type="Proteomes" id="UP000005408"/>
    </source>
</evidence>
<dbReference type="GO" id="GO:0043027">
    <property type="term" value="F:cysteine-type endopeptidase inhibitor activity involved in apoptotic process"/>
    <property type="evidence" value="ECO:0007669"/>
    <property type="project" value="TreeGrafter"/>
</dbReference>
<comment type="similarity">
    <text evidence="1">Belongs to the IAP family.</text>
</comment>
<dbReference type="GO" id="GO:0005737">
    <property type="term" value="C:cytoplasm"/>
    <property type="evidence" value="ECO:0007669"/>
    <property type="project" value="TreeGrafter"/>
</dbReference>
<evidence type="ECO:0000259" key="8">
    <source>
        <dbReference type="PROSITE" id="PS50089"/>
    </source>
</evidence>
<dbReference type="Gene3D" id="3.30.40.10">
    <property type="entry name" value="Zinc/RING finger domain, C3HC4 (zinc finger)"/>
    <property type="match status" value="1"/>
</dbReference>
<dbReference type="GO" id="GO:0006915">
    <property type="term" value="P:apoptotic process"/>
    <property type="evidence" value="ECO:0007669"/>
    <property type="project" value="UniProtKB-KW"/>
</dbReference>
<evidence type="ECO:0000313" key="9">
    <source>
        <dbReference type="EnsemblMetazoa" id="G17761.1:cds"/>
    </source>
</evidence>
<dbReference type="SUPFAM" id="SSF57924">
    <property type="entry name" value="Inhibitor of apoptosis (IAP) repeat"/>
    <property type="match status" value="2"/>
</dbReference>
<dbReference type="Pfam" id="PF13920">
    <property type="entry name" value="zf-C3HC4_3"/>
    <property type="match status" value="1"/>
</dbReference>
<dbReference type="GO" id="GO:0008270">
    <property type="term" value="F:zinc ion binding"/>
    <property type="evidence" value="ECO:0007669"/>
    <property type="project" value="UniProtKB-KW"/>
</dbReference>
<dbReference type="Pfam" id="PF00653">
    <property type="entry name" value="BIR"/>
    <property type="match status" value="2"/>
</dbReference>
<dbReference type="PANTHER" id="PTHR10044">
    <property type="entry name" value="INHIBITOR OF APOPTOSIS"/>
    <property type="match status" value="1"/>
</dbReference>
<accession>A0A8W8J9J9</accession>
<dbReference type="GO" id="GO:0043066">
    <property type="term" value="P:negative regulation of apoptotic process"/>
    <property type="evidence" value="ECO:0007669"/>
    <property type="project" value="TreeGrafter"/>
</dbReference>